<dbReference type="GO" id="GO:0070573">
    <property type="term" value="F:metallodipeptidase activity"/>
    <property type="evidence" value="ECO:0007669"/>
    <property type="project" value="InterPro"/>
</dbReference>
<dbReference type="InterPro" id="IPR008257">
    <property type="entry name" value="Pept_M19"/>
</dbReference>
<dbReference type="PROSITE" id="PS51365">
    <property type="entry name" value="RENAL_DIPEPTIDASE_2"/>
    <property type="match status" value="1"/>
</dbReference>
<gene>
    <name evidence="1" type="ORF">PYK22_00244</name>
</gene>
<dbReference type="PANTHER" id="PTHR10443">
    <property type="entry name" value="MICROSOMAL DIPEPTIDASE"/>
    <property type="match status" value="1"/>
</dbReference>
<keyword evidence="1" id="KW-0378">Hydrolase</keyword>
<dbReference type="Gene3D" id="3.20.20.140">
    <property type="entry name" value="Metal-dependent hydrolases"/>
    <property type="match status" value="1"/>
</dbReference>
<sequence>MRISIGLFRACGIAASLLLGCHISKVMNERQDKSPDARATHFAAIVIDMHADTAQRLLDEGVDLEERLPDGHLDAVRMREGGLDAQFFAIWVEPQFYGLGGRRAMERADRQIAAVRAFVERHADRWALATTAEEVRRAARDGKLAALMGLEGGYAIDERLENVERYYRLGVRYMSPTWVVSLRWAGSSGDEVGRSRGLSEFGRAVVREMNRLGMMVDVSHVSDRTFWDIIDTSQAPVIASHSGARAIVDHPRNLTDEQLRAIARTGGLCAVAFYPAFLEPGWEERKERVEAEIAPLVREETQTIRGNPSQKRAARDRVRAREFAKRLPPVPIARVVDHIDHIVRVAGIDHVALGSDFDGIQAVPQGLASVAELPNLTAELVRRGYSVTDIRKILGENVLRVMEEVERRAAELRRLR</sequence>
<dbReference type="PROSITE" id="PS51257">
    <property type="entry name" value="PROKAR_LIPOPROTEIN"/>
    <property type="match status" value="1"/>
</dbReference>
<name>A0A0B6WTA5_9BACT</name>
<dbReference type="EMBL" id="CBXV010000001">
    <property type="protein sequence ID" value="CDM64251.1"/>
    <property type="molecule type" value="Genomic_DNA"/>
</dbReference>
<dbReference type="GO" id="GO:0006508">
    <property type="term" value="P:proteolysis"/>
    <property type="evidence" value="ECO:0007669"/>
    <property type="project" value="InterPro"/>
</dbReference>
<evidence type="ECO:0000313" key="2">
    <source>
        <dbReference type="Proteomes" id="UP000031518"/>
    </source>
</evidence>
<dbReference type="RefSeq" id="WP_083437515.1">
    <property type="nucleotide sequence ID" value="NZ_CBXV010000001.1"/>
</dbReference>
<dbReference type="OrthoDB" id="9804920at2"/>
<dbReference type="STRING" id="454194.PYK22_00244"/>
<dbReference type="AlphaFoldDB" id="A0A0B6WTA5"/>
<reference evidence="1 2" key="1">
    <citation type="submission" date="2013-12" db="EMBL/GenBank/DDBJ databases">
        <authorList>
            <person name="Stott M."/>
        </authorList>
    </citation>
    <scope>NUCLEOTIDE SEQUENCE [LARGE SCALE GENOMIC DNA]</scope>
    <source>
        <strain evidence="1 2">K22</strain>
    </source>
</reference>
<keyword evidence="1" id="KW-0224">Dipeptidase</keyword>
<dbReference type="InterPro" id="IPR032466">
    <property type="entry name" value="Metal_Hydrolase"/>
</dbReference>
<organism evidence="1 2">
    <name type="scientific">Pyrinomonas methylaliphatogenes</name>
    <dbReference type="NCBI Taxonomy" id="454194"/>
    <lineage>
        <taxon>Bacteria</taxon>
        <taxon>Pseudomonadati</taxon>
        <taxon>Acidobacteriota</taxon>
        <taxon>Blastocatellia</taxon>
        <taxon>Blastocatellales</taxon>
        <taxon>Pyrinomonadaceae</taxon>
        <taxon>Pyrinomonas</taxon>
    </lineage>
</organism>
<dbReference type="EC" id="3.4.13.19" evidence="1"/>
<dbReference type="Pfam" id="PF01244">
    <property type="entry name" value="Peptidase_M19"/>
    <property type="match status" value="1"/>
</dbReference>
<keyword evidence="2" id="KW-1185">Reference proteome</keyword>
<dbReference type="SUPFAM" id="SSF51556">
    <property type="entry name" value="Metallo-dependent hydrolases"/>
    <property type="match status" value="1"/>
</dbReference>
<accession>A0A0B6WTA5</accession>
<dbReference type="Proteomes" id="UP000031518">
    <property type="component" value="Unassembled WGS sequence"/>
</dbReference>
<keyword evidence="1" id="KW-0645">Protease</keyword>
<reference evidence="1 2" key="2">
    <citation type="submission" date="2015-01" db="EMBL/GenBank/DDBJ databases">
        <title>Complete genome sequence of Pyrinomonas methylaliphatogenes type strain K22T.</title>
        <authorList>
            <person name="Lee K.C.Y."/>
            <person name="Power J.F."/>
            <person name="Dunfield P.F."/>
            <person name="Morgan X.C."/>
            <person name="Huttenhower C."/>
            <person name="Stott M.B."/>
        </authorList>
    </citation>
    <scope>NUCLEOTIDE SEQUENCE [LARGE SCALE GENOMIC DNA]</scope>
    <source>
        <strain evidence="1 2">K22</strain>
    </source>
</reference>
<dbReference type="CDD" id="cd01301">
    <property type="entry name" value="rDP_like"/>
    <property type="match status" value="1"/>
</dbReference>
<protein>
    <submittedName>
        <fullName evidence="1">Zn-dependent dipeptidase, microsomal dipeptidase</fullName>
        <ecNumber evidence="1">3.4.13.19</ecNumber>
    </submittedName>
</protein>
<evidence type="ECO:0000313" key="1">
    <source>
        <dbReference type="EMBL" id="CDM64251.1"/>
    </source>
</evidence>
<proteinExistence type="predicted"/>
<dbReference type="PANTHER" id="PTHR10443:SF12">
    <property type="entry name" value="DIPEPTIDASE"/>
    <property type="match status" value="1"/>
</dbReference>